<dbReference type="eggNOG" id="COG0318">
    <property type="taxonomic scope" value="Bacteria"/>
</dbReference>
<dbReference type="SUPFAM" id="SSF56801">
    <property type="entry name" value="Acetyl-CoA synthetase-like"/>
    <property type="match status" value="1"/>
</dbReference>
<organism evidence="1 2">
    <name type="scientific">Sphingobium ummariense RL-3</name>
    <dbReference type="NCBI Taxonomy" id="1346791"/>
    <lineage>
        <taxon>Bacteria</taxon>
        <taxon>Pseudomonadati</taxon>
        <taxon>Pseudomonadota</taxon>
        <taxon>Alphaproteobacteria</taxon>
        <taxon>Sphingomonadales</taxon>
        <taxon>Sphingomonadaceae</taxon>
        <taxon>Sphingobium</taxon>
    </lineage>
</organism>
<evidence type="ECO:0008006" key="3">
    <source>
        <dbReference type="Google" id="ProtNLM"/>
    </source>
</evidence>
<dbReference type="EMBL" id="AUWY01000119">
    <property type="protein sequence ID" value="EQB30638.1"/>
    <property type="molecule type" value="Genomic_DNA"/>
</dbReference>
<gene>
    <name evidence="1" type="ORF">M529_18680</name>
</gene>
<dbReference type="STRING" id="1346791.M529_18680"/>
<sequence length="105" mass="11316">MSGWITRLNDAMIDNYTASGAWRNESIADIAARLVIEKPDMLAFIEGDRSLYLGNLVTKARKIAAVLATRGLVPGDVVSFQLPNWLETAVINLAGSVAKIGGSQR</sequence>
<name>T0KAY9_9SPHN</name>
<evidence type="ECO:0000313" key="2">
    <source>
        <dbReference type="Proteomes" id="UP000015523"/>
    </source>
</evidence>
<comment type="caution">
    <text evidence="1">The sequence shown here is derived from an EMBL/GenBank/DDBJ whole genome shotgun (WGS) entry which is preliminary data.</text>
</comment>
<accession>T0KAY9</accession>
<dbReference type="Gene3D" id="3.40.50.980">
    <property type="match status" value="1"/>
</dbReference>
<protein>
    <recommendedName>
        <fullName evidence="3">AMP-dependent synthetase/ligase domain-containing protein</fullName>
    </recommendedName>
</protein>
<dbReference type="Proteomes" id="UP000015523">
    <property type="component" value="Unassembled WGS sequence"/>
</dbReference>
<dbReference type="PATRIC" id="fig|1346791.3.peg.3605"/>
<dbReference type="AlphaFoldDB" id="T0KAY9"/>
<evidence type="ECO:0000313" key="1">
    <source>
        <dbReference type="EMBL" id="EQB30638.1"/>
    </source>
</evidence>
<reference evidence="1 2" key="1">
    <citation type="journal article" date="2013" name="Genome Announc.">
        <title>Draft Genome Sequence of Sphingobium ummariense Strain RL-3, a Hexachlorocyclohexane-Degrading Bacterium.</title>
        <authorList>
            <person name="Kohli P."/>
            <person name="Dua A."/>
            <person name="Sangwan N."/>
            <person name="Oldach P."/>
            <person name="Khurana J.P."/>
            <person name="Lal R."/>
        </authorList>
    </citation>
    <scope>NUCLEOTIDE SEQUENCE [LARGE SCALE GENOMIC DNA]</scope>
    <source>
        <strain evidence="1 2">RL-3</strain>
    </source>
</reference>
<proteinExistence type="predicted"/>
<keyword evidence="2" id="KW-1185">Reference proteome</keyword>
<dbReference type="RefSeq" id="WP_021319351.1">
    <property type="nucleotide sequence ID" value="NZ_AUWY01000119.1"/>
</dbReference>